<dbReference type="AlphaFoldDB" id="A0A7R8UMU6"/>
<organism evidence="9 10">
    <name type="scientific">Hermetia illucens</name>
    <name type="common">Black soldier fly</name>
    <dbReference type="NCBI Taxonomy" id="343691"/>
    <lineage>
        <taxon>Eukaryota</taxon>
        <taxon>Metazoa</taxon>
        <taxon>Ecdysozoa</taxon>
        <taxon>Arthropoda</taxon>
        <taxon>Hexapoda</taxon>
        <taxon>Insecta</taxon>
        <taxon>Pterygota</taxon>
        <taxon>Neoptera</taxon>
        <taxon>Endopterygota</taxon>
        <taxon>Diptera</taxon>
        <taxon>Brachycera</taxon>
        <taxon>Stratiomyomorpha</taxon>
        <taxon>Stratiomyidae</taxon>
        <taxon>Hermetiinae</taxon>
        <taxon>Hermetia</taxon>
    </lineage>
</organism>
<dbReference type="OrthoDB" id="6371181at2759"/>
<evidence type="ECO:0000256" key="4">
    <source>
        <dbReference type="ARBA" id="ARBA00023163"/>
    </source>
</evidence>
<dbReference type="InterPro" id="IPR050370">
    <property type="entry name" value="HES_HEY"/>
</dbReference>
<keyword evidence="10" id="KW-1185">Reference proteome</keyword>
<evidence type="ECO:0000256" key="6">
    <source>
        <dbReference type="SAM" id="MobiDB-lite"/>
    </source>
</evidence>
<evidence type="ECO:0000259" key="7">
    <source>
        <dbReference type="PROSITE" id="PS50888"/>
    </source>
</evidence>
<comment type="subcellular location">
    <subcellularLocation>
        <location evidence="1">Nucleus</location>
    </subcellularLocation>
</comment>
<keyword evidence="5" id="KW-0539">Nucleus</keyword>
<feature type="domain" description="Orange" evidence="8">
    <location>
        <begin position="127"/>
        <end position="158"/>
    </location>
</feature>
<dbReference type="Gene3D" id="6.10.250.980">
    <property type="match status" value="1"/>
</dbReference>
<dbReference type="Pfam" id="PF07527">
    <property type="entry name" value="Hairy_orange"/>
    <property type="match status" value="1"/>
</dbReference>
<feature type="compositionally biased region" description="Polar residues" evidence="6">
    <location>
        <begin position="225"/>
        <end position="240"/>
    </location>
</feature>
<feature type="compositionally biased region" description="Basic and acidic residues" evidence="6">
    <location>
        <begin position="243"/>
        <end position="256"/>
    </location>
</feature>
<evidence type="ECO:0000256" key="3">
    <source>
        <dbReference type="ARBA" id="ARBA00023125"/>
    </source>
</evidence>
<feature type="domain" description="BHLH" evidence="7">
    <location>
        <begin position="61"/>
        <end position="116"/>
    </location>
</feature>
<dbReference type="SUPFAM" id="SSF158457">
    <property type="entry name" value="Orange domain-like"/>
    <property type="match status" value="1"/>
</dbReference>
<dbReference type="InterPro" id="IPR036638">
    <property type="entry name" value="HLH_DNA-bd_sf"/>
</dbReference>
<dbReference type="Pfam" id="PF00010">
    <property type="entry name" value="HLH"/>
    <property type="match status" value="1"/>
</dbReference>
<dbReference type="PROSITE" id="PS51054">
    <property type="entry name" value="ORANGE"/>
    <property type="match status" value="1"/>
</dbReference>
<dbReference type="Proteomes" id="UP000594454">
    <property type="component" value="Chromosome 3"/>
</dbReference>
<dbReference type="InterPro" id="IPR011598">
    <property type="entry name" value="bHLH_dom"/>
</dbReference>
<dbReference type="Gene3D" id="4.10.280.10">
    <property type="entry name" value="Helix-loop-helix DNA-binding domain"/>
    <property type="match status" value="1"/>
</dbReference>
<evidence type="ECO:0000313" key="9">
    <source>
        <dbReference type="EMBL" id="CAD7083726.1"/>
    </source>
</evidence>
<gene>
    <name evidence="9" type="ORF">HERILL_LOCUS6663</name>
</gene>
<dbReference type="GO" id="GO:0003677">
    <property type="term" value="F:DNA binding"/>
    <property type="evidence" value="ECO:0007669"/>
    <property type="project" value="UniProtKB-KW"/>
</dbReference>
<keyword evidence="3" id="KW-0238">DNA-binding</keyword>
<dbReference type="SMART" id="SM00511">
    <property type="entry name" value="ORANGE"/>
    <property type="match status" value="1"/>
</dbReference>
<sequence length="470" mass="52985">MAQYWESNGHAPHAVKYESDAAVAGFPYCGESGLNFSTSAAAYSEDDAEYAPGRRNKTSRQDPLSHRIIEKRRRDRMNSCLADLSRLIPPQYQRKGRGRIEKTEIIEMAIRHLKHLQNECVHKEIEYKMGYTDCMKETAKFLYDTQMQDLCYQLLAHLQEHCDEIMKNECYKTRCNVDSISASSGSPPAHNYHPPTSLAQLRDMIPSDVEHSNSNDHNDVKDLSFRSQPHQAPVITSTAPPSVHHESSNHDFESSREPICHQENGIVTPPPLQQNSILRTGRTRNISESSHEVEHNNNYKYKNHIKQRFNQDSHLHDESTGEHSIGGSNMAEANSSVDHPKTTLDQTVGCKKRKISGCEPTENGAYDEKALTNGDIKSESPVHHTKPALNGTRHFTVPIFALHGQGTYYVPLNIDYDALLPYLHGVDLLDKNYCSVSALHPINISVNFSPSHPRSQSFARPKLEAIANGW</sequence>
<evidence type="ECO:0000256" key="1">
    <source>
        <dbReference type="ARBA" id="ARBA00004123"/>
    </source>
</evidence>
<protein>
    <recommendedName>
        <fullName evidence="11">Transcription factor cwo</fullName>
    </recommendedName>
</protein>
<name>A0A7R8UMU6_HERIL</name>
<keyword evidence="2" id="KW-0805">Transcription regulation</keyword>
<dbReference type="OMA" id="FKNYIQQ"/>
<evidence type="ECO:0000256" key="2">
    <source>
        <dbReference type="ARBA" id="ARBA00023015"/>
    </source>
</evidence>
<evidence type="ECO:0000313" key="10">
    <source>
        <dbReference type="Proteomes" id="UP000594454"/>
    </source>
</evidence>
<dbReference type="PROSITE" id="PS50888">
    <property type="entry name" value="BHLH"/>
    <property type="match status" value="1"/>
</dbReference>
<dbReference type="EMBL" id="LR899011">
    <property type="protein sequence ID" value="CAD7083726.1"/>
    <property type="molecule type" value="Genomic_DNA"/>
</dbReference>
<dbReference type="GO" id="GO:0005634">
    <property type="term" value="C:nucleus"/>
    <property type="evidence" value="ECO:0007669"/>
    <property type="project" value="UniProtKB-SubCell"/>
</dbReference>
<proteinExistence type="predicted"/>
<dbReference type="PANTHER" id="PTHR10985">
    <property type="entry name" value="BASIC HELIX-LOOP-HELIX TRANSCRIPTION FACTOR, HES-RELATED"/>
    <property type="match status" value="1"/>
</dbReference>
<feature type="compositionally biased region" description="Basic and acidic residues" evidence="6">
    <location>
        <begin position="208"/>
        <end position="224"/>
    </location>
</feature>
<dbReference type="FunFam" id="4.10.280.10:FF:000079">
    <property type="entry name" value="CLUMA_CG001539, isoform A"/>
    <property type="match status" value="1"/>
</dbReference>
<feature type="region of interest" description="Disordered" evidence="6">
    <location>
        <begin position="208"/>
        <end position="256"/>
    </location>
</feature>
<dbReference type="SUPFAM" id="SSF47459">
    <property type="entry name" value="HLH, helix-loop-helix DNA-binding domain"/>
    <property type="match status" value="1"/>
</dbReference>
<dbReference type="GO" id="GO:0046983">
    <property type="term" value="F:protein dimerization activity"/>
    <property type="evidence" value="ECO:0007669"/>
    <property type="project" value="InterPro"/>
</dbReference>
<dbReference type="GO" id="GO:0006355">
    <property type="term" value="P:regulation of DNA-templated transcription"/>
    <property type="evidence" value="ECO:0007669"/>
    <property type="project" value="InterPro"/>
</dbReference>
<dbReference type="FunCoup" id="A0A7R8UMU6">
    <property type="interactions" value="232"/>
</dbReference>
<dbReference type="CDD" id="cd11440">
    <property type="entry name" value="bHLH-O_Cwo_like"/>
    <property type="match status" value="1"/>
</dbReference>
<evidence type="ECO:0000259" key="8">
    <source>
        <dbReference type="PROSITE" id="PS51054"/>
    </source>
</evidence>
<evidence type="ECO:0000256" key="5">
    <source>
        <dbReference type="ARBA" id="ARBA00023242"/>
    </source>
</evidence>
<dbReference type="SMART" id="SM00353">
    <property type="entry name" value="HLH"/>
    <property type="match status" value="1"/>
</dbReference>
<keyword evidence="4" id="KW-0804">Transcription</keyword>
<dbReference type="InterPro" id="IPR003650">
    <property type="entry name" value="Orange_dom"/>
</dbReference>
<feature type="region of interest" description="Disordered" evidence="6">
    <location>
        <begin position="313"/>
        <end position="345"/>
    </location>
</feature>
<dbReference type="InParanoid" id="A0A7R8UMU6"/>
<reference evidence="9 10" key="1">
    <citation type="submission" date="2020-11" db="EMBL/GenBank/DDBJ databases">
        <authorList>
            <person name="Wallbank WR R."/>
            <person name="Pardo Diaz C."/>
            <person name="Kozak K."/>
            <person name="Martin S."/>
            <person name="Jiggins C."/>
            <person name="Moest M."/>
            <person name="Warren A I."/>
            <person name="Generalovic N T."/>
            <person name="Byers J.R.P. K."/>
            <person name="Montejo-Kovacevich G."/>
            <person name="Yen C E."/>
        </authorList>
    </citation>
    <scope>NUCLEOTIDE SEQUENCE [LARGE SCALE GENOMIC DNA]</scope>
</reference>
<accession>A0A7R8UMU6</accession>
<evidence type="ECO:0008006" key="11">
    <source>
        <dbReference type="Google" id="ProtNLM"/>
    </source>
</evidence>